<dbReference type="PANTHER" id="PTHR31686:SF3">
    <property type="entry name" value="ACID TRANSPORT PROTEIN, PUTATIVE (AFU_ORTHOLOGUE AFUA_4G09410)-RELATED"/>
    <property type="match status" value="1"/>
</dbReference>
<proteinExistence type="inferred from homology"/>
<sequence>MPDPIGLLQPPQSPLSLALWNFSSQWFLVPQGTGIIGVIINRLDHRFDGQRTLSRIVWFYTIVLLGICLFIYLLRLSLYPRYVCRQLRNNLNETSCLACIPITFTSIIQLAVLQHGDTAGVSIYVLWWINSAFAIAACLGIPTVQLKLQPPGTQHVSPTVLLPFIAALTAATGGAVICRAGHLSPRLQVPAILVAYLEVGAGLGLAAGTNAVILFQHFDRSFIDPGTVFQDMVMCGPFGQGAFALQVLGQAVQRGSFAGYERGVFLTATAAGSVGFTSQFLALLIWGYGGVFTNAAVEFGKIMDSPAFAVVSTGLLLLLVMVWFVNQVLIVKGLVTGRLIGLEHGWHRPGDQRSPEIKEA</sequence>
<dbReference type="CDD" id="cd09299">
    <property type="entry name" value="TDT"/>
    <property type="match status" value="1"/>
</dbReference>
<evidence type="ECO:0000256" key="6">
    <source>
        <dbReference type="ARBA" id="ARBA00022989"/>
    </source>
</evidence>
<evidence type="ECO:0000256" key="1">
    <source>
        <dbReference type="ARBA" id="ARBA00004651"/>
    </source>
</evidence>
<dbReference type="InterPro" id="IPR038665">
    <property type="entry name" value="Voltage-dep_anion_channel_sf"/>
</dbReference>
<dbReference type="GO" id="GO:0000319">
    <property type="term" value="F:sulfite transmembrane transporter activity"/>
    <property type="evidence" value="ECO:0007669"/>
    <property type="project" value="TreeGrafter"/>
</dbReference>
<evidence type="ECO:0000256" key="5">
    <source>
        <dbReference type="ARBA" id="ARBA00022692"/>
    </source>
</evidence>
<comment type="similarity">
    <text evidence="2">Belongs to the tellurite-resistance/dicarboxylate transporter (TDT) family.</text>
</comment>
<keyword evidence="6 8" id="KW-1133">Transmembrane helix</keyword>
<name>A0A9W9F967_9EURO</name>
<comment type="caution">
    <text evidence="9">The sequence shown here is derived from an EMBL/GenBank/DDBJ whole genome shotgun (WGS) entry which is preliminary data.</text>
</comment>
<feature type="transmembrane region" description="Helical" evidence="8">
    <location>
        <begin position="156"/>
        <end position="177"/>
    </location>
</feature>
<dbReference type="Proteomes" id="UP001141434">
    <property type="component" value="Unassembled WGS sequence"/>
</dbReference>
<dbReference type="Gene3D" id="1.50.10.150">
    <property type="entry name" value="Voltage-dependent anion channel"/>
    <property type="match status" value="1"/>
</dbReference>
<protein>
    <recommendedName>
        <fullName evidence="11">Malic acid transport protein</fullName>
    </recommendedName>
</protein>
<evidence type="ECO:0000313" key="9">
    <source>
        <dbReference type="EMBL" id="KAJ5095922.1"/>
    </source>
</evidence>
<comment type="subcellular location">
    <subcellularLocation>
        <location evidence="1">Cell membrane</location>
        <topology evidence="1">Multi-pass membrane protein</topology>
    </subcellularLocation>
</comment>
<feature type="transmembrane region" description="Helical" evidence="8">
    <location>
        <begin position="125"/>
        <end position="144"/>
    </location>
</feature>
<dbReference type="InterPro" id="IPR004695">
    <property type="entry name" value="SLAC1/Mae1/Ssu1/TehA"/>
</dbReference>
<feature type="transmembrane region" description="Helical" evidence="8">
    <location>
        <begin position="308"/>
        <end position="331"/>
    </location>
</feature>
<accession>A0A9W9F967</accession>
<evidence type="ECO:0000256" key="8">
    <source>
        <dbReference type="SAM" id="Phobius"/>
    </source>
</evidence>
<keyword evidence="5 8" id="KW-0812">Transmembrane</keyword>
<dbReference type="GeneID" id="81395028"/>
<organism evidence="9 10">
    <name type="scientific">Penicillium alfredii</name>
    <dbReference type="NCBI Taxonomy" id="1506179"/>
    <lineage>
        <taxon>Eukaryota</taxon>
        <taxon>Fungi</taxon>
        <taxon>Dikarya</taxon>
        <taxon>Ascomycota</taxon>
        <taxon>Pezizomycotina</taxon>
        <taxon>Eurotiomycetes</taxon>
        <taxon>Eurotiomycetidae</taxon>
        <taxon>Eurotiales</taxon>
        <taxon>Aspergillaceae</taxon>
        <taxon>Penicillium</taxon>
    </lineage>
</organism>
<keyword evidence="7 8" id="KW-0472">Membrane</keyword>
<evidence type="ECO:0008006" key="11">
    <source>
        <dbReference type="Google" id="ProtNLM"/>
    </source>
</evidence>
<dbReference type="OrthoDB" id="1099at2759"/>
<keyword evidence="4" id="KW-1003">Cell membrane</keyword>
<dbReference type="EMBL" id="JAPMSZ010000007">
    <property type="protein sequence ID" value="KAJ5095922.1"/>
    <property type="molecule type" value="Genomic_DNA"/>
</dbReference>
<dbReference type="PANTHER" id="PTHR31686">
    <property type="match status" value="1"/>
</dbReference>
<dbReference type="GO" id="GO:0005886">
    <property type="term" value="C:plasma membrane"/>
    <property type="evidence" value="ECO:0007669"/>
    <property type="project" value="UniProtKB-SubCell"/>
</dbReference>
<dbReference type="InterPro" id="IPR051629">
    <property type="entry name" value="Sulfite_efflux_TDT"/>
</dbReference>
<dbReference type="Pfam" id="PF03595">
    <property type="entry name" value="SLAC1"/>
    <property type="match status" value="1"/>
</dbReference>
<gene>
    <name evidence="9" type="ORF">NUU61_005278</name>
</gene>
<feature type="transmembrane region" description="Helical" evidence="8">
    <location>
        <begin position="95"/>
        <end position="113"/>
    </location>
</feature>
<evidence type="ECO:0000256" key="7">
    <source>
        <dbReference type="ARBA" id="ARBA00023136"/>
    </source>
</evidence>
<feature type="transmembrane region" description="Helical" evidence="8">
    <location>
        <begin position="264"/>
        <end position="288"/>
    </location>
</feature>
<reference evidence="9" key="1">
    <citation type="submission" date="2022-11" db="EMBL/GenBank/DDBJ databases">
        <authorList>
            <person name="Petersen C."/>
        </authorList>
    </citation>
    <scope>NUCLEOTIDE SEQUENCE</scope>
    <source>
        <strain evidence="9">IBT 34128</strain>
    </source>
</reference>
<reference evidence="9" key="2">
    <citation type="journal article" date="2023" name="IMA Fungus">
        <title>Comparative genomic study of the Penicillium genus elucidates a diverse pangenome and 15 lateral gene transfer events.</title>
        <authorList>
            <person name="Petersen C."/>
            <person name="Sorensen T."/>
            <person name="Nielsen M.R."/>
            <person name="Sondergaard T.E."/>
            <person name="Sorensen J.L."/>
            <person name="Fitzpatrick D.A."/>
            <person name="Frisvad J.C."/>
            <person name="Nielsen K.L."/>
        </authorList>
    </citation>
    <scope>NUCLEOTIDE SEQUENCE</scope>
    <source>
        <strain evidence="9">IBT 34128</strain>
    </source>
</reference>
<evidence type="ECO:0000256" key="2">
    <source>
        <dbReference type="ARBA" id="ARBA00008566"/>
    </source>
</evidence>
<evidence type="ECO:0000256" key="3">
    <source>
        <dbReference type="ARBA" id="ARBA00022448"/>
    </source>
</evidence>
<feature type="transmembrane region" description="Helical" evidence="8">
    <location>
        <begin position="189"/>
        <end position="215"/>
    </location>
</feature>
<evidence type="ECO:0000313" key="10">
    <source>
        <dbReference type="Proteomes" id="UP001141434"/>
    </source>
</evidence>
<dbReference type="AlphaFoldDB" id="A0A9W9F967"/>
<feature type="transmembrane region" description="Helical" evidence="8">
    <location>
        <begin position="56"/>
        <end position="74"/>
    </location>
</feature>
<keyword evidence="3" id="KW-0813">Transport</keyword>
<keyword evidence="10" id="KW-1185">Reference proteome</keyword>
<dbReference type="RefSeq" id="XP_056511473.1">
    <property type="nucleotide sequence ID" value="XM_056655860.1"/>
</dbReference>
<evidence type="ECO:0000256" key="4">
    <source>
        <dbReference type="ARBA" id="ARBA00022475"/>
    </source>
</evidence>